<evidence type="ECO:0000313" key="5">
    <source>
        <dbReference type="EMBL" id="ORV63445.1"/>
    </source>
</evidence>
<organism evidence="5 6">
    <name type="scientific">Mycobacterium fragae</name>
    <dbReference type="NCBI Taxonomy" id="1260918"/>
    <lineage>
        <taxon>Bacteria</taxon>
        <taxon>Bacillati</taxon>
        <taxon>Actinomycetota</taxon>
        <taxon>Actinomycetes</taxon>
        <taxon>Mycobacteriales</taxon>
        <taxon>Mycobacteriaceae</taxon>
        <taxon>Mycobacterium</taxon>
    </lineage>
</organism>
<dbReference type="AlphaFoldDB" id="A0A1X1V2X1"/>
<comment type="caution">
    <text evidence="5">The sequence shown here is derived from an EMBL/GenBank/DDBJ whole genome shotgun (WGS) entry which is preliminary data.</text>
</comment>
<dbReference type="SUPFAM" id="SSF46785">
    <property type="entry name" value="Winged helix' DNA-binding domain"/>
    <property type="match status" value="2"/>
</dbReference>
<protein>
    <submittedName>
        <fullName evidence="5">HxlR family transcriptional regulator</fullName>
    </submittedName>
</protein>
<keyword evidence="2" id="KW-0238">DNA-binding</keyword>
<dbReference type="PANTHER" id="PTHR33204:SF18">
    <property type="entry name" value="TRANSCRIPTIONAL REGULATORY PROTEIN"/>
    <property type="match status" value="1"/>
</dbReference>
<dbReference type="PROSITE" id="PS51118">
    <property type="entry name" value="HTH_HXLR"/>
    <property type="match status" value="2"/>
</dbReference>
<accession>A0A1X1V2X1</accession>
<dbReference type="InterPro" id="IPR036390">
    <property type="entry name" value="WH_DNA-bd_sf"/>
</dbReference>
<dbReference type="Proteomes" id="UP000194000">
    <property type="component" value="Unassembled WGS sequence"/>
</dbReference>
<feature type="domain" description="HTH hxlR-type" evidence="4">
    <location>
        <begin position="180"/>
        <end position="278"/>
    </location>
</feature>
<dbReference type="RefSeq" id="WP_227370986.1">
    <property type="nucleotide sequence ID" value="NZ_JACKVI010000009.1"/>
</dbReference>
<evidence type="ECO:0000256" key="1">
    <source>
        <dbReference type="ARBA" id="ARBA00023015"/>
    </source>
</evidence>
<evidence type="ECO:0000259" key="4">
    <source>
        <dbReference type="PROSITE" id="PS51118"/>
    </source>
</evidence>
<dbReference type="InterPro" id="IPR036388">
    <property type="entry name" value="WH-like_DNA-bd_sf"/>
</dbReference>
<evidence type="ECO:0000256" key="3">
    <source>
        <dbReference type="ARBA" id="ARBA00023163"/>
    </source>
</evidence>
<dbReference type="Pfam" id="PF01638">
    <property type="entry name" value="HxlR"/>
    <property type="match status" value="2"/>
</dbReference>
<keyword evidence="1" id="KW-0805">Transcription regulation</keyword>
<sequence>MSSASDASTPTRLKAGDTNAVGRILGLLGDEWTLLIIRQALLGATRYGEFMDRLPISNSVLTNRLRALTHNGLLVRKVYRTRPERAEYVISQRGRAFWPVLLSIWEWERRWVPEHVHRLPAMHHLVCGSDFAPQLTCRACAEVVTEKQVAARWGPSGSWPRSVPQAVTRRRTTAQHGSNQPGLFPETMSVFGNRWAAALLVCAFLGTTRFTDFQTQLGAPPTLLAGRLQTFCANGVLTASPPAGRQRIRYQLTEKGRAFFPVLIAALQCGQQWFHAPEGPAVLITHLACGKRFTGQLTCDQCAQRLAGAEISVVEANRGR</sequence>
<dbReference type="Gene3D" id="1.10.10.10">
    <property type="entry name" value="Winged helix-like DNA-binding domain superfamily/Winged helix DNA-binding domain"/>
    <property type="match status" value="2"/>
</dbReference>
<keyword evidence="3" id="KW-0804">Transcription</keyword>
<gene>
    <name evidence="5" type="ORF">AWC06_08895</name>
</gene>
<dbReference type="STRING" id="1260918.AWC06_08895"/>
<evidence type="ECO:0000313" key="6">
    <source>
        <dbReference type="Proteomes" id="UP000194000"/>
    </source>
</evidence>
<feature type="domain" description="HTH hxlR-type" evidence="4">
    <location>
        <begin position="19"/>
        <end position="116"/>
    </location>
</feature>
<dbReference type="PANTHER" id="PTHR33204">
    <property type="entry name" value="TRANSCRIPTIONAL REGULATOR, MARR FAMILY"/>
    <property type="match status" value="1"/>
</dbReference>
<proteinExistence type="predicted"/>
<keyword evidence="6" id="KW-1185">Reference proteome</keyword>
<evidence type="ECO:0000256" key="2">
    <source>
        <dbReference type="ARBA" id="ARBA00023125"/>
    </source>
</evidence>
<dbReference type="GO" id="GO:0003677">
    <property type="term" value="F:DNA binding"/>
    <property type="evidence" value="ECO:0007669"/>
    <property type="project" value="UniProtKB-KW"/>
</dbReference>
<reference evidence="5 6" key="1">
    <citation type="submission" date="2016-01" db="EMBL/GenBank/DDBJ databases">
        <title>The new phylogeny of the genus Mycobacterium.</title>
        <authorList>
            <person name="Tarcisio F."/>
            <person name="Conor M."/>
            <person name="Antonella G."/>
            <person name="Elisabetta G."/>
            <person name="Giulia F.S."/>
            <person name="Sara T."/>
            <person name="Anna F."/>
            <person name="Clotilde B."/>
            <person name="Roberto B."/>
            <person name="Veronica D.S."/>
            <person name="Fabio R."/>
            <person name="Monica P."/>
            <person name="Olivier J."/>
            <person name="Enrico T."/>
            <person name="Nicola S."/>
        </authorList>
    </citation>
    <scope>NUCLEOTIDE SEQUENCE [LARGE SCALE GENOMIC DNA]</scope>
    <source>
        <strain evidence="5 6">DSM 45731</strain>
    </source>
</reference>
<name>A0A1X1V2X1_9MYCO</name>
<dbReference type="InterPro" id="IPR002577">
    <property type="entry name" value="HTH_HxlR"/>
</dbReference>
<dbReference type="EMBL" id="LQOW01000006">
    <property type="protein sequence ID" value="ORV63445.1"/>
    <property type="molecule type" value="Genomic_DNA"/>
</dbReference>